<dbReference type="GO" id="GO:0008270">
    <property type="term" value="F:zinc ion binding"/>
    <property type="evidence" value="ECO:0007669"/>
    <property type="project" value="UniProtKB-KW"/>
</dbReference>
<keyword evidence="10" id="KW-1185">Reference proteome</keyword>
<keyword evidence="4" id="KW-0539">Nucleus</keyword>
<dbReference type="RefSeq" id="XP_008085600.1">
    <property type="nucleotide sequence ID" value="XM_008087409.1"/>
</dbReference>
<proteinExistence type="inferred from homology"/>
<protein>
    <recommendedName>
        <fullName evidence="4">DNA-directed RNA polymerase subunit</fullName>
    </recommendedName>
</protein>
<dbReference type="InterPro" id="IPR001529">
    <property type="entry name" value="Zn_ribbon_RPB9"/>
</dbReference>
<evidence type="ECO:0000256" key="6">
    <source>
        <dbReference type="PIRSR" id="PIRSR005586-2"/>
    </source>
</evidence>
<dbReference type="PANTHER" id="PTHR11239:SF12">
    <property type="entry name" value="DNA-DIRECTED RNA POLYMERASE III SUBUNIT RPC10"/>
    <property type="match status" value="1"/>
</dbReference>
<dbReference type="Proteomes" id="UP000016922">
    <property type="component" value="Unassembled WGS sequence"/>
</dbReference>
<dbReference type="Pfam" id="PF01096">
    <property type="entry name" value="Zn_ribbon_TFIIS"/>
    <property type="match status" value="1"/>
</dbReference>
<dbReference type="GO" id="GO:0003899">
    <property type="term" value="F:DNA-directed RNA polymerase activity"/>
    <property type="evidence" value="ECO:0007669"/>
    <property type="project" value="InterPro"/>
</dbReference>
<dbReference type="InterPro" id="IPR001222">
    <property type="entry name" value="Znf_TFIIS"/>
</dbReference>
<dbReference type="InterPro" id="IPR012164">
    <property type="entry name" value="Rpa12/Rpb9/Rpc10/TFS"/>
</dbReference>
<gene>
    <name evidence="9" type="ORF">GLAREA_02323</name>
</gene>
<keyword evidence="3 5" id="KW-0862">Zinc</keyword>
<feature type="zinc finger region" description="C4-type" evidence="6">
    <location>
        <begin position="6"/>
        <end position="39"/>
    </location>
</feature>
<name>S3CKY0_GLAL2</name>
<feature type="binding site" evidence="5">
    <location>
        <position position="6"/>
    </location>
    <ligand>
        <name>Zn(2+)</name>
        <dbReference type="ChEBI" id="CHEBI:29105"/>
        <label>1</label>
    </ligand>
</feature>
<evidence type="ECO:0000313" key="9">
    <source>
        <dbReference type="EMBL" id="EPE26410.1"/>
    </source>
</evidence>
<dbReference type="PIRSF" id="PIRSF005586">
    <property type="entry name" value="RNApol_RpoM"/>
    <property type="match status" value="1"/>
</dbReference>
<dbReference type="EMBL" id="KE145370">
    <property type="protein sequence ID" value="EPE26410.1"/>
    <property type="molecule type" value="Genomic_DNA"/>
</dbReference>
<comment type="subcellular location">
    <subcellularLocation>
        <location evidence="4">Nucleus</location>
    </subcellularLocation>
</comment>
<dbReference type="GeneID" id="19461380"/>
<feature type="binding site" evidence="5">
    <location>
        <position position="9"/>
    </location>
    <ligand>
        <name>Zn(2+)</name>
        <dbReference type="ChEBI" id="CHEBI:29105"/>
        <label>1</label>
    </ligand>
</feature>
<dbReference type="OMA" id="MEFCDEC"/>
<evidence type="ECO:0000256" key="5">
    <source>
        <dbReference type="PIRSR" id="PIRSR005586-1"/>
    </source>
</evidence>
<dbReference type="SUPFAM" id="SSF57783">
    <property type="entry name" value="Zinc beta-ribbon"/>
    <property type="match status" value="1"/>
</dbReference>
<dbReference type="GO" id="GO:0006386">
    <property type="term" value="P:termination of RNA polymerase III transcription"/>
    <property type="evidence" value="ECO:0007669"/>
    <property type="project" value="TreeGrafter"/>
</dbReference>
<comment type="similarity">
    <text evidence="4 7">Belongs to the archaeal rpoM/eukaryotic RPA12/RPB9/RPC11 RNA polymerase family.</text>
</comment>
<dbReference type="SMART" id="SM00440">
    <property type="entry name" value="ZnF_C2C2"/>
    <property type="match status" value="1"/>
</dbReference>
<dbReference type="GO" id="GO:0005666">
    <property type="term" value="C:RNA polymerase III complex"/>
    <property type="evidence" value="ECO:0007669"/>
    <property type="project" value="TreeGrafter"/>
</dbReference>
<feature type="binding site" evidence="5">
    <location>
        <position position="80"/>
    </location>
    <ligand>
        <name>Zn(2+)</name>
        <dbReference type="ChEBI" id="CHEBI:29105"/>
        <label>2</label>
    </ligand>
</feature>
<evidence type="ECO:0000256" key="2">
    <source>
        <dbReference type="ARBA" id="ARBA00022771"/>
    </source>
</evidence>
<sequence>MPLLFCPTCSNLLTISTTPSTATTDPDEVNTNRMECRTCPYHYIIKKRYYERKVFKHVDQDDFFGGPKAWDNAPKCEVQCAKDECNGMKAMFYSVQIRSADEPMTNFYKVSEELWMVGGGWRSD</sequence>
<dbReference type="OrthoDB" id="282152at2759"/>
<keyword evidence="4 7" id="KW-0240">DNA-directed RNA polymerase</keyword>
<keyword evidence="4 7" id="KW-0804">Transcription</keyword>
<evidence type="ECO:0000256" key="1">
    <source>
        <dbReference type="ARBA" id="ARBA00022723"/>
    </source>
</evidence>
<evidence type="ECO:0000256" key="3">
    <source>
        <dbReference type="ARBA" id="ARBA00022833"/>
    </source>
</evidence>
<feature type="binding site" evidence="5">
    <location>
        <position position="39"/>
    </location>
    <ligand>
        <name>Zn(2+)</name>
        <dbReference type="ChEBI" id="CHEBI:29105"/>
        <label>1</label>
    </ligand>
</feature>
<feature type="domain" description="TFIIS-type" evidence="8">
    <location>
        <begin position="76"/>
        <end position="122"/>
    </location>
</feature>
<dbReference type="Gene3D" id="2.20.25.10">
    <property type="match status" value="1"/>
</dbReference>
<keyword evidence="2 6" id="KW-0863">Zinc-finger</keyword>
<evidence type="ECO:0000313" key="10">
    <source>
        <dbReference type="Proteomes" id="UP000016922"/>
    </source>
</evidence>
<evidence type="ECO:0000256" key="4">
    <source>
        <dbReference type="PIRNR" id="PIRNR005586"/>
    </source>
</evidence>
<dbReference type="eggNOG" id="KOG2906">
    <property type="taxonomic scope" value="Eukaryota"/>
</dbReference>
<evidence type="ECO:0000256" key="7">
    <source>
        <dbReference type="RuleBase" id="RU003474"/>
    </source>
</evidence>
<evidence type="ECO:0000259" key="8">
    <source>
        <dbReference type="PROSITE" id="PS51133"/>
    </source>
</evidence>
<reference evidence="9 10" key="1">
    <citation type="journal article" date="2013" name="BMC Genomics">
        <title>Genomics-driven discovery of the pneumocandin biosynthetic gene cluster in the fungus Glarea lozoyensis.</title>
        <authorList>
            <person name="Chen L."/>
            <person name="Yue Q."/>
            <person name="Zhang X."/>
            <person name="Xiang M."/>
            <person name="Wang C."/>
            <person name="Li S."/>
            <person name="Che Y."/>
            <person name="Ortiz-Lopez F.J."/>
            <person name="Bills G.F."/>
            <person name="Liu X."/>
            <person name="An Z."/>
        </authorList>
    </citation>
    <scope>NUCLEOTIDE SEQUENCE [LARGE SCALE GENOMIC DNA]</scope>
    <source>
        <strain evidence="10">ATCC 20868 / MF5171</strain>
    </source>
</reference>
<dbReference type="STRING" id="1116229.S3CKY0"/>
<feature type="binding site" evidence="5">
    <location>
        <position position="85"/>
    </location>
    <ligand>
        <name>Zn(2+)</name>
        <dbReference type="ChEBI" id="CHEBI:29105"/>
        <label>2</label>
    </ligand>
</feature>
<dbReference type="SMART" id="SM00661">
    <property type="entry name" value="RPOL9"/>
    <property type="match status" value="1"/>
</dbReference>
<dbReference type="HOGENOM" id="CLU_093932_3_0_1"/>
<dbReference type="PANTHER" id="PTHR11239">
    <property type="entry name" value="DNA-DIRECTED RNA POLYMERASE"/>
    <property type="match status" value="1"/>
</dbReference>
<feature type="binding site" evidence="5">
    <location>
        <position position="36"/>
    </location>
    <ligand>
        <name>Zn(2+)</name>
        <dbReference type="ChEBI" id="CHEBI:29105"/>
        <label>1</label>
    </ligand>
</feature>
<comment type="function">
    <text evidence="4">DNA-dependent RNA polymerase catalyzes the transcription of DNA into RNA using the four ribonucleoside triphosphates as substrates.</text>
</comment>
<keyword evidence="1 5" id="KW-0479">Metal-binding</keyword>
<accession>S3CKY0</accession>
<dbReference type="GO" id="GO:0055029">
    <property type="term" value="C:nuclear DNA-directed RNA polymerase complex"/>
    <property type="evidence" value="ECO:0007669"/>
    <property type="project" value="UniProtKB-ARBA"/>
</dbReference>
<dbReference type="PROSITE" id="PS51133">
    <property type="entry name" value="ZF_TFIIS_2"/>
    <property type="match status" value="1"/>
</dbReference>
<dbReference type="GO" id="GO:0003676">
    <property type="term" value="F:nucleic acid binding"/>
    <property type="evidence" value="ECO:0007669"/>
    <property type="project" value="InterPro"/>
</dbReference>
<dbReference type="KEGG" id="glz:GLAREA_02323"/>
<organism evidence="9 10">
    <name type="scientific">Glarea lozoyensis (strain ATCC 20868 / MF5171)</name>
    <dbReference type="NCBI Taxonomy" id="1116229"/>
    <lineage>
        <taxon>Eukaryota</taxon>
        <taxon>Fungi</taxon>
        <taxon>Dikarya</taxon>
        <taxon>Ascomycota</taxon>
        <taxon>Pezizomycotina</taxon>
        <taxon>Leotiomycetes</taxon>
        <taxon>Helotiales</taxon>
        <taxon>Helotiaceae</taxon>
        <taxon>Glarea</taxon>
    </lineage>
</organism>
<dbReference type="AlphaFoldDB" id="S3CKY0"/>